<organism evidence="2 3">
    <name type="scientific">Gracilibacillus kekensis</name>
    <dbReference type="NCBI Taxonomy" id="1027249"/>
    <lineage>
        <taxon>Bacteria</taxon>
        <taxon>Bacillati</taxon>
        <taxon>Bacillota</taxon>
        <taxon>Bacilli</taxon>
        <taxon>Bacillales</taxon>
        <taxon>Bacillaceae</taxon>
        <taxon>Gracilibacillus</taxon>
    </lineage>
</organism>
<dbReference type="Proteomes" id="UP000184184">
    <property type="component" value="Unassembled WGS sequence"/>
</dbReference>
<feature type="transmembrane region" description="Helical" evidence="1">
    <location>
        <begin position="18"/>
        <end position="39"/>
    </location>
</feature>
<feature type="transmembrane region" description="Helical" evidence="1">
    <location>
        <begin position="45"/>
        <end position="64"/>
    </location>
</feature>
<dbReference type="RefSeq" id="WP_073202273.1">
    <property type="nucleotide sequence ID" value="NZ_FRCZ01000005.1"/>
</dbReference>
<name>A0A1M7PYR4_9BACI</name>
<dbReference type="STRING" id="1027249.SAMN05216179_2600"/>
<feature type="transmembrane region" description="Helical" evidence="1">
    <location>
        <begin position="76"/>
        <end position="91"/>
    </location>
</feature>
<accession>A0A1M7PYR4</accession>
<evidence type="ECO:0000256" key="1">
    <source>
        <dbReference type="SAM" id="Phobius"/>
    </source>
</evidence>
<reference evidence="2 3" key="1">
    <citation type="submission" date="2016-11" db="EMBL/GenBank/DDBJ databases">
        <authorList>
            <person name="Jaros S."/>
            <person name="Januszkiewicz K."/>
            <person name="Wedrychowicz H."/>
        </authorList>
    </citation>
    <scope>NUCLEOTIDE SEQUENCE [LARGE SCALE GENOMIC DNA]</scope>
    <source>
        <strain evidence="2 3">CGMCC 1.10681</strain>
    </source>
</reference>
<evidence type="ECO:0000313" key="3">
    <source>
        <dbReference type="Proteomes" id="UP000184184"/>
    </source>
</evidence>
<keyword evidence="1" id="KW-0812">Transmembrane</keyword>
<keyword evidence="1" id="KW-0472">Membrane</keyword>
<dbReference type="OrthoDB" id="2973827at2"/>
<gene>
    <name evidence="2" type="ORF">SAMN05216179_2600</name>
</gene>
<dbReference type="AlphaFoldDB" id="A0A1M7PYR4"/>
<evidence type="ECO:0000313" key="2">
    <source>
        <dbReference type="EMBL" id="SHN22799.1"/>
    </source>
</evidence>
<keyword evidence="1" id="KW-1133">Transmembrane helix</keyword>
<protein>
    <submittedName>
        <fullName evidence="2">Uncharacterized protein</fullName>
    </submittedName>
</protein>
<sequence length="92" mass="10646">MGLFFEEDHRKKYTKSKLFMITQGLLLTAMIVIVIVSIIYSEHNFMGIAPILASVSIMMDAIHYHRHTNEWNKKEVIIVFIFFLSGVTLLIS</sequence>
<proteinExistence type="predicted"/>
<dbReference type="EMBL" id="FRCZ01000005">
    <property type="protein sequence ID" value="SHN22799.1"/>
    <property type="molecule type" value="Genomic_DNA"/>
</dbReference>
<keyword evidence="3" id="KW-1185">Reference proteome</keyword>